<name>A0ABU2DR60_9MICC</name>
<dbReference type="InterPro" id="IPR036271">
    <property type="entry name" value="Tet_transcr_reg_TetR-rel_C_sf"/>
</dbReference>
<dbReference type="Pfam" id="PF00440">
    <property type="entry name" value="TetR_N"/>
    <property type="match status" value="1"/>
</dbReference>
<gene>
    <name evidence="7" type="ORF">RIL96_04935</name>
</gene>
<dbReference type="InterPro" id="IPR009057">
    <property type="entry name" value="Homeodomain-like_sf"/>
</dbReference>
<evidence type="ECO:0000313" key="7">
    <source>
        <dbReference type="EMBL" id="MDR8018906.1"/>
    </source>
</evidence>
<dbReference type="PRINTS" id="PR00400">
    <property type="entry name" value="TETREPRESSOR"/>
</dbReference>
<dbReference type="Proteomes" id="UP001251870">
    <property type="component" value="Unassembled WGS sequence"/>
</dbReference>
<evidence type="ECO:0000256" key="5">
    <source>
        <dbReference type="PROSITE-ProRule" id="PRU00335"/>
    </source>
</evidence>
<evidence type="ECO:0000256" key="1">
    <source>
        <dbReference type="ARBA" id="ARBA00022491"/>
    </source>
</evidence>
<evidence type="ECO:0000259" key="6">
    <source>
        <dbReference type="PROSITE" id="PS50977"/>
    </source>
</evidence>
<proteinExistence type="predicted"/>
<keyword evidence="8" id="KW-1185">Reference proteome</keyword>
<dbReference type="EMBL" id="JAVKGR010000003">
    <property type="protein sequence ID" value="MDR8018906.1"/>
    <property type="molecule type" value="Genomic_DNA"/>
</dbReference>
<comment type="caution">
    <text evidence="7">The sequence shown here is derived from an EMBL/GenBank/DDBJ whole genome shotgun (WGS) entry which is preliminary data.</text>
</comment>
<dbReference type="Pfam" id="PF02909">
    <property type="entry name" value="TetR_C_1"/>
    <property type="match status" value="1"/>
</dbReference>
<dbReference type="PANTHER" id="PTHR30055:SF151">
    <property type="entry name" value="TRANSCRIPTIONAL REGULATORY PROTEIN"/>
    <property type="match status" value="1"/>
</dbReference>
<dbReference type="RefSeq" id="WP_310547892.1">
    <property type="nucleotide sequence ID" value="NZ_JAVKGR010000003.1"/>
</dbReference>
<dbReference type="Gene3D" id="1.10.357.10">
    <property type="entry name" value="Tetracycline Repressor, domain 2"/>
    <property type="match status" value="1"/>
</dbReference>
<dbReference type="PANTHER" id="PTHR30055">
    <property type="entry name" value="HTH-TYPE TRANSCRIPTIONAL REGULATOR RUTR"/>
    <property type="match status" value="1"/>
</dbReference>
<evidence type="ECO:0000256" key="2">
    <source>
        <dbReference type="ARBA" id="ARBA00023015"/>
    </source>
</evidence>
<dbReference type="InterPro" id="IPR003012">
    <property type="entry name" value="Tet_transcr_reg_TetR"/>
</dbReference>
<keyword evidence="1" id="KW-0678">Repressor</keyword>
<dbReference type="SUPFAM" id="SSF48498">
    <property type="entry name" value="Tetracyclin repressor-like, C-terminal domain"/>
    <property type="match status" value="1"/>
</dbReference>
<reference evidence="7 8" key="1">
    <citation type="submission" date="2023-09" db="EMBL/GenBank/DDBJ databases">
        <title>Description of three actinobacteria isolated from air of manufacturing shop in a pharmaceutical factory.</title>
        <authorList>
            <person name="Zhang D.-F."/>
        </authorList>
    </citation>
    <scope>NUCLEOTIDE SEQUENCE [LARGE SCALE GENOMIC DNA]</scope>
    <source>
        <strain evidence="7 8">LY-0111</strain>
    </source>
</reference>
<sequence>MPTPPRRGRGRPAAPVLSRERIAEAAIGLVEEKDYRHLTMSSLSKRLGVSTSALYNHVASKRDVMVLIQDRLNAEIDCSGFDAAPWDEALRLWARSYRRCYIRHTALIPIMAVLPVADSPETLQMYERVAHGLEQAGLDGAAVVDVIVGVEALVFGAAYDASAPADIFDPGSLAELAPTFTRLAAARAEEPGDSAERAFERALEALIRGLDDQLSAEVTGPVRA</sequence>
<accession>A0ABU2DR60</accession>
<protein>
    <submittedName>
        <fullName evidence="7">TetR/AcrR family transcriptional regulator C-terminal domain-containing protein</fullName>
    </submittedName>
</protein>
<dbReference type="PROSITE" id="PS50977">
    <property type="entry name" value="HTH_TETR_2"/>
    <property type="match status" value="1"/>
</dbReference>
<feature type="domain" description="HTH tetR-type" evidence="6">
    <location>
        <begin position="16"/>
        <end position="76"/>
    </location>
</feature>
<evidence type="ECO:0000313" key="8">
    <source>
        <dbReference type="Proteomes" id="UP001251870"/>
    </source>
</evidence>
<feature type="DNA-binding region" description="H-T-H motif" evidence="5">
    <location>
        <begin position="39"/>
        <end position="58"/>
    </location>
</feature>
<keyword evidence="4" id="KW-0804">Transcription</keyword>
<organism evidence="7 8">
    <name type="scientific">Nesterenkonia aerolata</name>
    <dbReference type="NCBI Taxonomy" id="3074079"/>
    <lineage>
        <taxon>Bacteria</taxon>
        <taxon>Bacillati</taxon>
        <taxon>Actinomycetota</taxon>
        <taxon>Actinomycetes</taxon>
        <taxon>Micrococcales</taxon>
        <taxon>Micrococcaceae</taxon>
        <taxon>Nesterenkonia</taxon>
    </lineage>
</organism>
<evidence type="ECO:0000256" key="3">
    <source>
        <dbReference type="ARBA" id="ARBA00023125"/>
    </source>
</evidence>
<evidence type="ECO:0000256" key="4">
    <source>
        <dbReference type="ARBA" id="ARBA00023163"/>
    </source>
</evidence>
<keyword evidence="2" id="KW-0805">Transcription regulation</keyword>
<dbReference type="InterPro" id="IPR001647">
    <property type="entry name" value="HTH_TetR"/>
</dbReference>
<dbReference type="PRINTS" id="PR00455">
    <property type="entry name" value="HTHTETR"/>
</dbReference>
<dbReference type="SUPFAM" id="SSF46689">
    <property type="entry name" value="Homeodomain-like"/>
    <property type="match status" value="1"/>
</dbReference>
<dbReference type="InterPro" id="IPR004111">
    <property type="entry name" value="Repressor_TetR_C"/>
</dbReference>
<keyword evidence="3 5" id="KW-0238">DNA-binding</keyword>
<dbReference type="InterPro" id="IPR050109">
    <property type="entry name" value="HTH-type_TetR-like_transc_reg"/>
</dbReference>